<keyword evidence="1" id="KW-0802">TPR repeat</keyword>
<dbReference type="PANTHER" id="PTHR44117:SF1">
    <property type="entry name" value="INTRAFLAGELLAR TRANSPORT PROTEIN 88 HOMOLOG"/>
    <property type="match status" value="1"/>
</dbReference>
<dbReference type="Proteomes" id="UP000294545">
    <property type="component" value="Unassembled WGS sequence"/>
</dbReference>
<dbReference type="InterPro" id="IPR011990">
    <property type="entry name" value="TPR-like_helical_dom_sf"/>
</dbReference>
<dbReference type="SUPFAM" id="SSF81901">
    <property type="entry name" value="HCP-like"/>
    <property type="match status" value="1"/>
</dbReference>
<dbReference type="PANTHER" id="PTHR44117">
    <property type="entry name" value="INTRAFLAGELLAR TRANSPORT PROTEIN 88 HOMOLOG"/>
    <property type="match status" value="1"/>
</dbReference>
<dbReference type="SMART" id="SM00028">
    <property type="entry name" value="TPR"/>
    <property type="match status" value="4"/>
</dbReference>
<evidence type="ECO:0000313" key="3">
    <source>
        <dbReference type="EMBL" id="TCK90568.1"/>
    </source>
</evidence>
<feature type="repeat" description="TPR" evidence="1">
    <location>
        <begin position="161"/>
        <end position="194"/>
    </location>
</feature>
<feature type="transmembrane region" description="Helical" evidence="2">
    <location>
        <begin position="7"/>
        <end position="25"/>
    </location>
</feature>
<dbReference type="GO" id="GO:0005814">
    <property type="term" value="C:centriole"/>
    <property type="evidence" value="ECO:0007669"/>
    <property type="project" value="TreeGrafter"/>
</dbReference>
<dbReference type="EMBL" id="SMGQ01000015">
    <property type="protein sequence ID" value="TCK90568.1"/>
    <property type="molecule type" value="Genomic_DNA"/>
</dbReference>
<protein>
    <submittedName>
        <fullName evidence="3">Tetratricopeptide repeat protein</fullName>
    </submittedName>
</protein>
<proteinExistence type="predicted"/>
<evidence type="ECO:0000313" key="4">
    <source>
        <dbReference type="Proteomes" id="UP000294545"/>
    </source>
</evidence>
<feature type="transmembrane region" description="Helical" evidence="2">
    <location>
        <begin position="37"/>
        <end position="63"/>
    </location>
</feature>
<comment type="caution">
    <text evidence="3">The sequence shown here is derived from an EMBL/GenBank/DDBJ whole genome shotgun (WGS) entry which is preliminary data.</text>
</comment>
<sequence length="279" mass="32784">MLKYKKYWKIVSLLFYIGLFVFIIHQNLPITELIMPYILFFILTKIIFLGDTVGGFAIFIHIIHQNEQKAKKLYQLAYKLNATNLNVLANNGLFFLKEGDIETSKIIYEDLLKRSKLRPSFEKIFTANLGICYWKLGDLEKAIEQYNMIFNELRFSSLITADDYTTVGYLYLEIEDFDNAKKYTDLALTLDEYHVSALDNYGQYYYRKNNMIKAKAFFNKAVQLNEFTIDSNYWLGRIYEEENKQDLAKTHYKNALKGNITALNTVTQEEIDNRLSQLS</sequence>
<keyword evidence="2" id="KW-0472">Membrane</keyword>
<dbReference type="RefSeq" id="WP_132283015.1">
    <property type="nucleotide sequence ID" value="NZ_SMGQ01000015.1"/>
</dbReference>
<dbReference type="Pfam" id="PF13181">
    <property type="entry name" value="TPR_8"/>
    <property type="match status" value="4"/>
</dbReference>
<evidence type="ECO:0000256" key="1">
    <source>
        <dbReference type="PROSITE-ProRule" id="PRU00339"/>
    </source>
</evidence>
<accession>A0A4R1MDH2</accession>
<keyword evidence="2" id="KW-1133">Transmembrane helix</keyword>
<reference evidence="3 4" key="1">
    <citation type="submission" date="2019-03" db="EMBL/GenBank/DDBJ databases">
        <title>Genomic Encyclopedia of Type Strains, Phase IV (KMG-IV): sequencing the most valuable type-strain genomes for metagenomic binning, comparative biology and taxonomic classification.</title>
        <authorList>
            <person name="Goeker M."/>
        </authorList>
    </citation>
    <scope>NUCLEOTIDE SEQUENCE [LARGE SCALE GENOMIC DNA]</scope>
    <source>
        <strain evidence="3 4">DSM 24176</strain>
    </source>
</reference>
<dbReference type="PROSITE" id="PS50005">
    <property type="entry name" value="TPR"/>
    <property type="match status" value="2"/>
</dbReference>
<dbReference type="AlphaFoldDB" id="A0A4R1MDH2"/>
<evidence type="ECO:0000256" key="2">
    <source>
        <dbReference type="SAM" id="Phobius"/>
    </source>
</evidence>
<dbReference type="GO" id="GO:0019894">
    <property type="term" value="F:kinesin binding"/>
    <property type="evidence" value="ECO:0007669"/>
    <property type="project" value="TreeGrafter"/>
</dbReference>
<dbReference type="InterPro" id="IPR019734">
    <property type="entry name" value="TPR_rpt"/>
</dbReference>
<keyword evidence="2" id="KW-0812">Transmembrane</keyword>
<organism evidence="3 4">
    <name type="scientific">Natranaerovirga hydrolytica</name>
    <dbReference type="NCBI Taxonomy" id="680378"/>
    <lineage>
        <taxon>Bacteria</taxon>
        <taxon>Bacillati</taxon>
        <taxon>Bacillota</taxon>
        <taxon>Clostridia</taxon>
        <taxon>Lachnospirales</taxon>
        <taxon>Natranaerovirgaceae</taxon>
        <taxon>Natranaerovirga</taxon>
    </lineage>
</organism>
<keyword evidence="4" id="KW-1185">Reference proteome</keyword>
<dbReference type="Gene3D" id="1.25.40.10">
    <property type="entry name" value="Tetratricopeptide repeat domain"/>
    <property type="match status" value="2"/>
</dbReference>
<gene>
    <name evidence="3" type="ORF">EDC19_2337</name>
</gene>
<feature type="repeat" description="TPR" evidence="1">
    <location>
        <begin position="195"/>
        <end position="228"/>
    </location>
</feature>
<name>A0A4R1MDH2_9FIRM</name>
<dbReference type="OrthoDB" id="305319at2"/>